<name>A0A1L3MFA5_9MICO</name>
<proteinExistence type="predicted"/>
<evidence type="ECO:0000256" key="1">
    <source>
        <dbReference type="ARBA" id="ARBA00023152"/>
    </source>
</evidence>
<dbReference type="PANTHER" id="PTHR48100">
    <property type="entry name" value="BROAD-SPECIFICITY PHOSPHATASE YOR283W-RELATED"/>
    <property type="match status" value="1"/>
</dbReference>
<evidence type="ECO:0000313" key="8">
    <source>
        <dbReference type="Proteomes" id="UP000593998"/>
    </source>
</evidence>
<organism evidence="5 7">
    <name type="scientific">Janibacter indicus</name>
    <dbReference type="NCBI Taxonomy" id="857417"/>
    <lineage>
        <taxon>Bacteria</taxon>
        <taxon>Bacillati</taxon>
        <taxon>Actinomycetota</taxon>
        <taxon>Actinomycetes</taxon>
        <taxon>Micrococcales</taxon>
        <taxon>Intrasporangiaceae</taxon>
        <taxon>Janibacter</taxon>
    </lineage>
</organism>
<protein>
    <submittedName>
        <fullName evidence="6">Histidine phosphatase family protein</fullName>
    </submittedName>
</protein>
<feature type="binding site" evidence="4">
    <location>
        <position position="71"/>
    </location>
    <ligand>
        <name>substrate</name>
    </ligand>
</feature>
<evidence type="ECO:0000313" key="6">
    <source>
        <dbReference type="EMBL" id="QOK23828.1"/>
    </source>
</evidence>
<dbReference type="Pfam" id="PF00300">
    <property type="entry name" value="His_Phos_1"/>
    <property type="match status" value="1"/>
</dbReference>
<keyword evidence="7" id="KW-1185">Reference proteome</keyword>
<dbReference type="KEGG" id="jte:ASJ30_05405"/>
<evidence type="ECO:0000256" key="3">
    <source>
        <dbReference type="PIRSR" id="PIRSR613078-1"/>
    </source>
</evidence>
<dbReference type="SUPFAM" id="SSF53254">
    <property type="entry name" value="Phosphoglycerate mutase-like"/>
    <property type="match status" value="1"/>
</dbReference>
<sequence>MSPTHVHLIRHGQSTWNRDGLVQGAHEGPNQALLTDTGRGDAARAGMALAARIGPPRREHSLPLWSSDLVRALQTAEIISVALRPMGWSASVRNEPGLREQALGHLEGERTDSLSAVPVPEGQHISEVRWGEGGESMQEVFDRVGDWFAPALIEQPDHLVVVSHEHTIRAALAWLRSRSHRDIDWDEPITPGSVTTHDVVD</sequence>
<dbReference type="CDD" id="cd07067">
    <property type="entry name" value="HP_PGM_like"/>
    <property type="match status" value="1"/>
</dbReference>
<dbReference type="PIRSF" id="PIRSF000709">
    <property type="entry name" value="6PFK_2-Ptase"/>
    <property type="match status" value="1"/>
</dbReference>
<keyword evidence="1" id="KW-0324">Glycolysis</keyword>
<dbReference type="Gene3D" id="3.40.50.1240">
    <property type="entry name" value="Phosphoglycerate mutase-like"/>
    <property type="match status" value="1"/>
</dbReference>
<dbReference type="SMART" id="SM00855">
    <property type="entry name" value="PGAM"/>
    <property type="match status" value="1"/>
</dbReference>
<dbReference type="InterPro" id="IPR001345">
    <property type="entry name" value="PG/BPGM_mutase_AS"/>
</dbReference>
<evidence type="ECO:0000256" key="4">
    <source>
        <dbReference type="PIRSR" id="PIRSR613078-2"/>
    </source>
</evidence>
<feature type="active site" description="Proton donor/acceptor" evidence="3">
    <location>
        <position position="100"/>
    </location>
</feature>
<feature type="active site" description="Tele-phosphohistidine intermediate" evidence="3">
    <location>
        <position position="11"/>
    </location>
</feature>
<evidence type="ECO:0000313" key="5">
    <source>
        <dbReference type="EMBL" id="APH01045.1"/>
    </source>
</evidence>
<reference evidence="5 7" key="1">
    <citation type="submission" date="2015-11" db="EMBL/GenBank/DDBJ databases">
        <authorList>
            <person name="Zhang Y."/>
            <person name="Guo Z."/>
        </authorList>
    </citation>
    <scope>NUCLEOTIDE SEQUENCE [LARGE SCALE GENOMIC DNA]</scope>
    <source>
        <strain evidence="5 7">YFY001</strain>
    </source>
</reference>
<dbReference type="PANTHER" id="PTHR48100:SF1">
    <property type="entry name" value="HISTIDINE PHOSPHATASE FAMILY PROTEIN-RELATED"/>
    <property type="match status" value="1"/>
</dbReference>
<evidence type="ECO:0000256" key="2">
    <source>
        <dbReference type="ARBA" id="ARBA00023235"/>
    </source>
</evidence>
<accession>A0A1L3MFA5</accession>
<keyword evidence="2" id="KW-0413">Isomerase</keyword>
<dbReference type="RefSeq" id="WP_072624204.1">
    <property type="nucleotide sequence ID" value="NZ_CP013290.1"/>
</dbReference>
<dbReference type="EMBL" id="CP013290">
    <property type="protein sequence ID" value="APH01045.1"/>
    <property type="molecule type" value="Genomic_DNA"/>
</dbReference>
<evidence type="ECO:0000313" key="7">
    <source>
        <dbReference type="Proteomes" id="UP000182938"/>
    </source>
</evidence>
<dbReference type="AlphaFoldDB" id="A0A1L3MFA5"/>
<feature type="binding site" evidence="4">
    <location>
        <begin position="10"/>
        <end position="17"/>
    </location>
    <ligand>
        <name>substrate</name>
    </ligand>
</feature>
<dbReference type="EMBL" id="CP062789">
    <property type="protein sequence ID" value="QOK23828.1"/>
    <property type="molecule type" value="Genomic_DNA"/>
</dbReference>
<reference evidence="6 8" key="2">
    <citation type="submission" date="2020-10" db="EMBL/GenBank/DDBJ databases">
        <title>Janibacter indicus TT2 genome sequence.</title>
        <authorList>
            <person name="Lee K."/>
            <person name="Ganzorig M."/>
        </authorList>
    </citation>
    <scope>NUCLEOTIDE SEQUENCE [LARGE SCALE GENOMIC DNA]</scope>
    <source>
        <strain evidence="6 8">TT2</strain>
    </source>
</reference>
<dbReference type="Proteomes" id="UP000182938">
    <property type="component" value="Chromosome"/>
</dbReference>
<dbReference type="InterPro" id="IPR013078">
    <property type="entry name" value="His_Pase_superF_clade-1"/>
</dbReference>
<gene>
    <name evidence="5" type="ORF">ASJ30_05405</name>
    <name evidence="6" type="ORF">IGS73_05435</name>
</gene>
<dbReference type="Proteomes" id="UP000593998">
    <property type="component" value="Chromosome"/>
</dbReference>
<dbReference type="GO" id="GO:0016791">
    <property type="term" value="F:phosphatase activity"/>
    <property type="evidence" value="ECO:0007669"/>
    <property type="project" value="TreeGrafter"/>
</dbReference>
<dbReference type="PROSITE" id="PS00175">
    <property type="entry name" value="PG_MUTASE"/>
    <property type="match status" value="1"/>
</dbReference>
<dbReference type="InterPro" id="IPR050275">
    <property type="entry name" value="PGM_Phosphatase"/>
</dbReference>
<dbReference type="GO" id="GO:0005737">
    <property type="term" value="C:cytoplasm"/>
    <property type="evidence" value="ECO:0007669"/>
    <property type="project" value="TreeGrafter"/>
</dbReference>
<dbReference type="InterPro" id="IPR029033">
    <property type="entry name" value="His_PPase_superfam"/>
</dbReference>